<dbReference type="OMA" id="GCERSEY"/>
<dbReference type="InterPro" id="IPR013520">
    <property type="entry name" value="Ribonucl_H"/>
</dbReference>
<accession>E2AKH7</accession>
<feature type="region of interest" description="Disordered" evidence="7">
    <location>
        <begin position="216"/>
        <end position="262"/>
    </location>
</feature>
<dbReference type="PANTHER" id="PTHR12801">
    <property type="entry name" value="RNA EXONUCLEASE REXO1 / RECO3 FAMILY MEMBER-RELATED"/>
    <property type="match status" value="1"/>
</dbReference>
<dbReference type="SUPFAM" id="SSF53098">
    <property type="entry name" value="Ribonuclease H-like"/>
    <property type="match status" value="1"/>
</dbReference>
<dbReference type="GO" id="GO:0010629">
    <property type="term" value="P:negative regulation of gene expression"/>
    <property type="evidence" value="ECO:0007669"/>
    <property type="project" value="UniProtKB-ARBA"/>
</dbReference>
<reference evidence="10 11" key="1">
    <citation type="journal article" date="2010" name="Science">
        <title>Genomic comparison of the ants Camponotus floridanus and Harpegnathos saltator.</title>
        <authorList>
            <person name="Bonasio R."/>
            <person name="Zhang G."/>
            <person name="Ye C."/>
            <person name="Mutti N.S."/>
            <person name="Fang X."/>
            <person name="Qin N."/>
            <person name="Donahue G."/>
            <person name="Yang P."/>
            <person name="Li Q."/>
            <person name="Li C."/>
            <person name="Zhang P."/>
            <person name="Huang Z."/>
            <person name="Berger S.L."/>
            <person name="Reinberg D."/>
            <person name="Wang J."/>
            <person name="Liebig J."/>
        </authorList>
    </citation>
    <scope>NUCLEOTIDE SEQUENCE [LARGE SCALE GENOMIC DNA]</scope>
    <source>
        <strain evidence="11">C129</strain>
    </source>
</reference>
<dbReference type="Proteomes" id="UP000000311">
    <property type="component" value="Unassembled WGS sequence"/>
</dbReference>
<keyword evidence="4" id="KW-0378">Hydrolase</keyword>
<dbReference type="InParanoid" id="E2AKH7"/>
<dbReference type="InterPro" id="IPR012337">
    <property type="entry name" value="RNaseH-like_sf"/>
</dbReference>
<dbReference type="Gene3D" id="3.30.420.10">
    <property type="entry name" value="Ribonuclease H-like superfamily/Ribonuclease H"/>
    <property type="match status" value="1"/>
</dbReference>
<keyword evidence="6" id="KW-0539">Nucleus</keyword>
<dbReference type="EMBL" id="GL440281">
    <property type="protein sequence ID" value="EFN66028.1"/>
    <property type="molecule type" value="Genomic_DNA"/>
</dbReference>
<dbReference type="InterPro" id="IPR047021">
    <property type="entry name" value="REXO1/3/4-like"/>
</dbReference>
<dbReference type="OrthoDB" id="206335at2759"/>
<feature type="domain" description="Exonuclease" evidence="9">
    <location>
        <begin position="363"/>
        <end position="520"/>
    </location>
</feature>
<evidence type="ECO:0000259" key="9">
    <source>
        <dbReference type="SMART" id="SM00479"/>
    </source>
</evidence>
<dbReference type="GO" id="GO:0003676">
    <property type="term" value="F:nucleic acid binding"/>
    <property type="evidence" value="ECO:0007669"/>
    <property type="project" value="InterPro"/>
</dbReference>
<keyword evidence="8" id="KW-0812">Transmembrane</keyword>
<keyword evidence="3" id="KW-0540">Nuclease</keyword>
<keyword evidence="11" id="KW-1185">Reference proteome</keyword>
<evidence type="ECO:0000256" key="3">
    <source>
        <dbReference type="ARBA" id="ARBA00022722"/>
    </source>
</evidence>
<dbReference type="InterPro" id="IPR034922">
    <property type="entry name" value="REX1-like_exo"/>
</dbReference>
<comment type="similarity">
    <text evidence="2">Belongs to the REXO1/REXO3 family.</text>
</comment>
<gene>
    <name evidence="10" type="ORF">EAG_14524</name>
</gene>
<feature type="compositionally biased region" description="Basic and acidic residues" evidence="7">
    <location>
        <begin position="232"/>
        <end position="262"/>
    </location>
</feature>
<keyword evidence="5 10" id="KW-0269">Exonuclease</keyword>
<dbReference type="GO" id="GO:0005634">
    <property type="term" value="C:nucleus"/>
    <property type="evidence" value="ECO:0007669"/>
    <property type="project" value="UniProtKB-SubCell"/>
</dbReference>
<evidence type="ECO:0000256" key="6">
    <source>
        <dbReference type="ARBA" id="ARBA00023242"/>
    </source>
</evidence>
<evidence type="ECO:0000313" key="11">
    <source>
        <dbReference type="Proteomes" id="UP000000311"/>
    </source>
</evidence>
<proteinExistence type="inferred from homology"/>
<dbReference type="InterPro" id="IPR036397">
    <property type="entry name" value="RNaseH_sf"/>
</dbReference>
<name>E2AKH7_CAMFO</name>
<evidence type="ECO:0000256" key="8">
    <source>
        <dbReference type="SAM" id="Phobius"/>
    </source>
</evidence>
<dbReference type="FunFam" id="3.30.420.10:FF:000031">
    <property type="entry name" value="RNA exonuclease 1"/>
    <property type="match status" value="1"/>
</dbReference>
<dbReference type="GO" id="GO:0004527">
    <property type="term" value="F:exonuclease activity"/>
    <property type="evidence" value="ECO:0007669"/>
    <property type="project" value="UniProtKB-KW"/>
</dbReference>
<dbReference type="AlphaFoldDB" id="E2AKH7"/>
<dbReference type="PANTHER" id="PTHR12801:SF115">
    <property type="entry name" value="FI18136P1-RELATED"/>
    <property type="match status" value="1"/>
</dbReference>
<dbReference type="SMART" id="SM00479">
    <property type="entry name" value="EXOIII"/>
    <property type="match status" value="1"/>
</dbReference>
<dbReference type="Pfam" id="PF00929">
    <property type="entry name" value="RNase_T"/>
    <property type="match status" value="1"/>
</dbReference>
<keyword evidence="8" id="KW-1133">Transmembrane helix</keyword>
<dbReference type="KEGG" id="cfo:105258637"/>
<feature type="compositionally biased region" description="Basic and acidic residues" evidence="7">
    <location>
        <begin position="216"/>
        <end position="225"/>
    </location>
</feature>
<evidence type="ECO:0000256" key="1">
    <source>
        <dbReference type="ARBA" id="ARBA00004123"/>
    </source>
</evidence>
<keyword evidence="8" id="KW-0472">Membrane</keyword>
<dbReference type="STRING" id="104421.E2AKH7"/>
<evidence type="ECO:0000313" key="10">
    <source>
        <dbReference type="EMBL" id="EFN66028.1"/>
    </source>
</evidence>
<evidence type="ECO:0000256" key="7">
    <source>
        <dbReference type="SAM" id="MobiDB-lite"/>
    </source>
</evidence>
<organism evidence="11">
    <name type="scientific">Camponotus floridanus</name>
    <name type="common">Florida carpenter ant</name>
    <dbReference type="NCBI Taxonomy" id="104421"/>
    <lineage>
        <taxon>Eukaryota</taxon>
        <taxon>Metazoa</taxon>
        <taxon>Ecdysozoa</taxon>
        <taxon>Arthropoda</taxon>
        <taxon>Hexapoda</taxon>
        <taxon>Insecta</taxon>
        <taxon>Pterygota</taxon>
        <taxon>Neoptera</taxon>
        <taxon>Endopterygota</taxon>
        <taxon>Hymenoptera</taxon>
        <taxon>Apocrita</taxon>
        <taxon>Aculeata</taxon>
        <taxon>Formicoidea</taxon>
        <taxon>Formicidae</taxon>
        <taxon>Formicinae</taxon>
        <taxon>Camponotus</taxon>
    </lineage>
</organism>
<feature type="transmembrane region" description="Helical" evidence="8">
    <location>
        <begin position="18"/>
        <end position="38"/>
    </location>
</feature>
<evidence type="ECO:0000256" key="2">
    <source>
        <dbReference type="ARBA" id="ARBA00006357"/>
    </source>
</evidence>
<protein>
    <submittedName>
        <fullName evidence="10">Exonuclease GOR</fullName>
    </submittedName>
</protein>
<evidence type="ECO:0000256" key="5">
    <source>
        <dbReference type="ARBA" id="ARBA00022839"/>
    </source>
</evidence>
<sequence>MEATPVSTSMLDNVSPPMLLFLTTLIAGGIVLLIRYVVNRRSRSSLEQDSSKNPVQSTWIPTAPPLNYIPIAQEPPIYSNTFHDGKRTVLKRKSRQVNPAPAHPWFCGTFRGHTNFISDMSFSSNGKYVASSAEDWSSQLDKENVREIISLYTNDYWYDALEKHILSSDDLAKRGFPVERPDHPGCAMIDYTPYPTDSNNSTFCFININILNDKSKEEKKKDRDSTNCNSSSEHEQENLTREKKIKDKMKKSDDNDSDSAEKCDSLSQQRKRECARCHKLFCIDSTGKCLYKQRCIYHWGKLFDGRTNGQMDRKYWTCCKGLEFSTGCETGVHVSVGLSPGLNGPLKGYVRTLPLNRFNNKYRICALDCEMCYTEYGFELTRVTVISLEGKVICNDFVKPNSQILDYNTRFSGITEEHMKQKSTLTLGQVQRKLLTLISAETIVIGHNLASDFRALHIIHKKVVDTTVLIPDPRGFPYTLGLKALARRLLQRNIQENTHDSREDAQAALDLALHYISTNK</sequence>
<evidence type="ECO:0000256" key="4">
    <source>
        <dbReference type="ARBA" id="ARBA00022801"/>
    </source>
</evidence>
<comment type="subcellular location">
    <subcellularLocation>
        <location evidence="1">Nucleus</location>
    </subcellularLocation>
</comment>
<dbReference type="CDD" id="cd06145">
    <property type="entry name" value="REX1_like"/>
    <property type="match status" value="1"/>
</dbReference>